<evidence type="ECO:0000256" key="1">
    <source>
        <dbReference type="ARBA" id="ARBA00004127"/>
    </source>
</evidence>
<dbReference type="AlphaFoldDB" id="A0A1H7JUI1"/>
<accession>A0A1H7JUI1</accession>
<dbReference type="PANTHER" id="PTHR13325:SF3">
    <property type="entry name" value="MEMBRANE-BOUND TRANSCRIPTION FACTOR SITE-2 PROTEASE"/>
    <property type="match status" value="1"/>
</dbReference>
<sequence length="376" mass="41541">MNGIYYYLIAFVIIWMLVTIFHDKLSNHGFELNFPIIMWKTQKLKGLISKISNFSPTFWKWYMNVGIVVAFGAMILVTGSIISSIPSIFETPSVSILIPGVDIPGSQIYVPFIYGLIGLATVVIIHEFSHGIQSVCEKIPIKSMGLLLFFILPGAFVEPDEKSLKNSKNASKLRIYAAGSVANITLAVVALMLISLISIGIPHYFAEDGISIDRIVSDSPSEGILKEGMILQAIDNHKINDSESYVNIVKSFKPGDNVTVQTNQGSYSVVLSKNPNNDSVGFFGIQAAKHYVLLNDSLGPIPWILFELFELFNWVFILNLGIGLFNLLPLKPLDGGHMLETLLSYKFKEQLVKKFVNALSGVMAIIIVFSIIAGFL</sequence>
<dbReference type="EMBL" id="FOAK01000005">
    <property type="protein sequence ID" value="SEK78024.1"/>
    <property type="molecule type" value="Genomic_DNA"/>
</dbReference>
<evidence type="ECO:0000256" key="5">
    <source>
        <dbReference type="SAM" id="Phobius"/>
    </source>
</evidence>
<dbReference type="SUPFAM" id="SSF50156">
    <property type="entry name" value="PDZ domain-like"/>
    <property type="match status" value="1"/>
</dbReference>
<evidence type="ECO:0000313" key="8">
    <source>
        <dbReference type="Proteomes" id="UP000199506"/>
    </source>
</evidence>
<dbReference type="GO" id="GO:0016020">
    <property type="term" value="C:membrane"/>
    <property type="evidence" value="ECO:0007669"/>
    <property type="project" value="InterPro"/>
</dbReference>
<evidence type="ECO:0000256" key="3">
    <source>
        <dbReference type="ARBA" id="ARBA00022989"/>
    </source>
</evidence>
<feature type="domain" description="Peptidase M50" evidence="6">
    <location>
        <begin position="115"/>
        <end position="367"/>
    </location>
</feature>
<dbReference type="RefSeq" id="WP_069574929.1">
    <property type="nucleotide sequence ID" value="NZ_JBANCJ010000008.1"/>
</dbReference>
<evidence type="ECO:0000259" key="6">
    <source>
        <dbReference type="Pfam" id="PF02163"/>
    </source>
</evidence>
<feature type="transmembrane region" description="Helical" evidence="5">
    <location>
        <begin position="176"/>
        <end position="201"/>
    </location>
</feature>
<dbReference type="Proteomes" id="UP000199506">
    <property type="component" value="Unassembled WGS sequence"/>
</dbReference>
<dbReference type="GO" id="GO:0004222">
    <property type="term" value="F:metalloendopeptidase activity"/>
    <property type="evidence" value="ECO:0007669"/>
    <property type="project" value="InterPro"/>
</dbReference>
<dbReference type="GO" id="GO:0031293">
    <property type="term" value="P:membrane protein intracellular domain proteolysis"/>
    <property type="evidence" value="ECO:0007669"/>
    <property type="project" value="TreeGrafter"/>
</dbReference>
<keyword evidence="7" id="KW-0645">Protease</keyword>
<dbReference type="PRINTS" id="PR01000">
    <property type="entry name" value="SREBPS2PTASE"/>
</dbReference>
<dbReference type="CDD" id="cd05709">
    <property type="entry name" value="S2P-M50"/>
    <property type="match status" value="1"/>
</dbReference>
<dbReference type="GO" id="GO:0012505">
    <property type="term" value="C:endomembrane system"/>
    <property type="evidence" value="ECO:0007669"/>
    <property type="project" value="UniProtKB-SubCell"/>
</dbReference>
<name>A0A1H7JUI1_9EURY</name>
<proteinExistence type="predicted"/>
<dbReference type="PANTHER" id="PTHR13325">
    <property type="entry name" value="PROTEASE M50 MEMBRANE-BOUND TRANSCRIPTION FACTOR SITE 2 PROTEASE"/>
    <property type="match status" value="1"/>
</dbReference>
<keyword evidence="2 5" id="KW-0812">Transmembrane</keyword>
<dbReference type="InterPro" id="IPR001193">
    <property type="entry name" value="MBTPS2"/>
</dbReference>
<evidence type="ECO:0000256" key="4">
    <source>
        <dbReference type="ARBA" id="ARBA00023136"/>
    </source>
</evidence>
<feature type="transmembrane region" description="Helical" evidence="5">
    <location>
        <begin position="355"/>
        <end position="375"/>
    </location>
</feature>
<feature type="transmembrane region" description="Helical" evidence="5">
    <location>
        <begin position="311"/>
        <end position="330"/>
    </location>
</feature>
<dbReference type="Pfam" id="PF02163">
    <property type="entry name" value="Peptidase_M50"/>
    <property type="match status" value="1"/>
</dbReference>
<protein>
    <submittedName>
        <fullName evidence="7">Membrane-associated protease RseP, regulator of RpoE activity</fullName>
    </submittedName>
</protein>
<dbReference type="Gene3D" id="2.30.42.10">
    <property type="match status" value="1"/>
</dbReference>
<gene>
    <name evidence="7" type="ORF">SAMN05216439_1452</name>
</gene>
<organism evidence="7 8">
    <name type="scientific">Methanobrevibacter gottschalkii</name>
    <dbReference type="NCBI Taxonomy" id="190974"/>
    <lineage>
        <taxon>Archaea</taxon>
        <taxon>Methanobacteriati</taxon>
        <taxon>Methanobacteriota</taxon>
        <taxon>Methanomada group</taxon>
        <taxon>Methanobacteria</taxon>
        <taxon>Methanobacteriales</taxon>
        <taxon>Methanobacteriaceae</taxon>
        <taxon>Methanobrevibacter</taxon>
    </lineage>
</organism>
<keyword evidence="7" id="KW-0378">Hydrolase</keyword>
<keyword evidence="3 5" id="KW-1133">Transmembrane helix</keyword>
<evidence type="ECO:0000256" key="2">
    <source>
        <dbReference type="ARBA" id="ARBA00022692"/>
    </source>
</evidence>
<dbReference type="GO" id="GO:0005737">
    <property type="term" value="C:cytoplasm"/>
    <property type="evidence" value="ECO:0007669"/>
    <property type="project" value="TreeGrafter"/>
</dbReference>
<feature type="transmembrane region" description="Helical" evidence="5">
    <location>
        <begin position="61"/>
        <end position="88"/>
    </location>
</feature>
<keyword evidence="4 5" id="KW-0472">Membrane</keyword>
<feature type="transmembrane region" description="Helical" evidence="5">
    <location>
        <begin position="108"/>
        <end position="127"/>
    </location>
</feature>
<evidence type="ECO:0000313" key="7">
    <source>
        <dbReference type="EMBL" id="SEK78024.1"/>
    </source>
</evidence>
<dbReference type="STRING" id="190974.SAMN05216439_1452"/>
<reference evidence="7 8" key="1">
    <citation type="submission" date="2016-10" db="EMBL/GenBank/DDBJ databases">
        <authorList>
            <person name="de Groot N.N."/>
        </authorList>
    </citation>
    <scope>NUCLEOTIDE SEQUENCE [LARGE SCALE GENOMIC DNA]</scope>
    <source>
        <strain evidence="7 8">DSM 11978</strain>
    </source>
</reference>
<dbReference type="InterPro" id="IPR008915">
    <property type="entry name" value="Peptidase_M50"/>
</dbReference>
<dbReference type="InterPro" id="IPR036034">
    <property type="entry name" value="PDZ_sf"/>
</dbReference>
<dbReference type="OrthoDB" id="15212at2157"/>
<feature type="transmembrane region" description="Helical" evidence="5">
    <location>
        <begin position="6"/>
        <end position="22"/>
    </location>
</feature>
<comment type="subcellular location">
    <subcellularLocation>
        <location evidence="1">Endomembrane system</location>
        <topology evidence="1">Multi-pass membrane protein</topology>
    </subcellularLocation>
</comment>